<proteinExistence type="predicted"/>
<feature type="chain" id="PRO_5043536205" evidence="1">
    <location>
        <begin position="32"/>
        <end position="175"/>
    </location>
</feature>
<reference evidence="2" key="1">
    <citation type="submission" date="2022-10" db="EMBL/GenBank/DDBJ databases">
        <title>The complete genomes of actinobacterial strains from the NBC collection.</title>
        <authorList>
            <person name="Joergensen T.S."/>
            <person name="Alvarez Arevalo M."/>
            <person name="Sterndorff E.B."/>
            <person name="Faurdal D."/>
            <person name="Vuksanovic O."/>
            <person name="Mourched A.-S."/>
            <person name="Charusanti P."/>
            <person name="Shaw S."/>
            <person name="Blin K."/>
            <person name="Weber T."/>
        </authorList>
    </citation>
    <scope>NUCLEOTIDE SEQUENCE</scope>
    <source>
        <strain evidence="2">NBC_01401</strain>
    </source>
</reference>
<name>A0AAU3GM63_9ACTN</name>
<dbReference type="PROSITE" id="PS51257">
    <property type="entry name" value="PROKAR_LIPOPROTEIN"/>
    <property type="match status" value="1"/>
</dbReference>
<accession>A0AAU3GM63</accession>
<feature type="signal peptide" evidence="1">
    <location>
        <begin position="1"/>
        <end position="31"/>
    </location>
</feature>
<evidence type="ECO:0000256" key="1">
    <source>
        <dbReference type="SAM" id="SignalP"/>
    </source>
</evidence>
<dbReference type="EMBL" id="CP109535">
    <property type="protein sequence ID" value="WTY93457.1"/>
    <property type="molecule type" value="Genomic_DNA"/>
</dbReference>
<gene>
    <name evidence="2" type="ORF">OG626_00470</name>
</gene>
<evidence type="ECO:0000313" key="2">
    <source>
        <dbReference type="EMBL" id="WTY93457.1"/>
    </source>
</evidence>
<dbReference type="AlphaFoldDB" id="A0AAU3GM63"/>
<sequence length="175" mass="19326">MTARQKFSWAGIVLRCGAAACLIVLSGCAGSGGGDAKSPETEAEVLDAYGAMWAEQTKAYRVASTRETDLQRYLAPAELRTVEADLARMNKERTVMRGDLGHEPEISTLAVGTQPNTATVRDCVDSSRWQILDTTTGWRLPPPADRKVRYVVTARMERGERWTVTEYTEDRTHGC</sequence>
<keyword evidence="1" id="KW-0732">Signal</keyword>
<protein>
    <submittedName>
        <fullName evidence="2">Secreted protein/lipoprotein</fullName>
    </submittedName>
</protein>
<organism evidence="2">
    <name type="scientific">Streptomyces sp. NBC_01401</name>
    <dbReference type="NCBI Taxonomy" id="2903854"/>
    <lineage>
        <taxon>Bacteria</taxon>
        <taxon>Bacillati</taxon>
        <taxon>Actinomycetota</taxon>
        <taxon>Actinomycetes</taxon>
        <taxon>Kitasatosporales</taxon>
        <taxon>Streptomycetaceae</taxon>
        <taxon>Streptomyces</taxon>
    </lineage>
</organism>